<comment type="caution">
    <text evidence="1">The sequence shown here is derived from an EMBL/GenBank/DDBJ whole genome shotgun (WGS) entry which is preliminary data.</text>
</comment>
<accession>A0A7J5DSN1</accession>
<protein>
    <submittedName>
        <fullName evidence="1">Uncharacterized protein</fullName>
    </submittedName>
</protein>
<reference evidence="1 2" key="1">
    <citation type="submission" date="2019-09" db="EMBL/GenBank/DDBJ databases">
        <title>Pimelobacter sp. isolated from Paulinella.</title>
        <authorList>
            <person name="Jeong S.E."/>
        </authorList>
    </citation>
    <scope>NUCLEOTIDE SEQUENCE [LARGE SCALE GENOMIC DNA]</scope>
    <source>
        <strain evidence="1 2">Pch-N</strain>
    </source>
</reference>
<gene>
    <name evidence="1" type="ORF">F9L07_24870</name>
</gene>
<dbReference type="RefSeq" id="WP_151582381.1">
    <property type="nucleotide sequence ID" value="NZ_CP182503.1"/>
</dbReference>
<organism evidence="1 2">
    <name type="scientific">Nocardioides simplex</name>
    <name type="common">Arthrobacter simplex</name>
    <dbReference type="NCBI Taxonomy" id="2045"/>
    <lineage>
        <taxon>Bacteria</taxon>
        <taxon>Bacillati</taxon>
        <taxon>Actinomycetota</taxon>
        <taxon>Actinomycetes</taxon>
        <taxon>Propionibacteriales</taxon>
        <taxon>Nocardioidaceae</taxon>
        <taxon>Pimelobacter</taxon>
    </lineage>
</organism>
<dbReference type="Proteomes" id="UP000449906">
    <property type="component" value="Unassembled WGS sequence"/>
</dbReference>
<evidence type="ECO:0000313" key="1">
    <source>
        <dbReference type="EMBL" id="KAB2807914.1"/>
    </source>
</evidence>
<evidence type="ECO:0000313" key="2">
    <source>
        <dbReference type="Proteomes" id="UP000449906"/>
    </source>
</evidence>
<sequence>MHGSLGPVVRRTTEFDALVQHRLWRLQREIEAAQAALAPDAEIEILTHLRGVLTGLSSTLSGPR</sequence>
<dbReference type="EMBL" id="WBVM01000004">
    <property type="protein sequence ID" value="KAB2807914.1"/>
    <property type="molecule type" value="Genomic_DNA"/>
</dbReference>
<proteinExistence type="predicted"/>
<dbReference type="AlphaFoldDB" id="A0A7J5DSN1"/>
<name>A0A7J5DSN1_NOCSI</name>